<feature type="domain" description="FAD-binding" evidence="6">
    <location>
        <begin position="56"/>
        <end position="268"/>
    </location>
</feature>
<evidence type="ECO:0000259" key="6">
    <source>
        <dbReference type="Pfam" id="PF01494"/>
    </source>
</evidence>
<organism evidence="7 8">
    <name type="scientific">Lachnellula subtilissima</name>
    <dbReference type="NCBI Taxonomy" id="602034"/>
    <lineage>
        <taxon>Eukaryota</taxon>
        <taxon>Fungi</taxon>
        <taxon>Dikarya</taxon>
        <taxon>Ascomycota</taxon>
        <taxon>Pezizomycotina</taxon>
        <taxon>Leotiomycetes</taxon>
        <taxon>Helotiales</taxon>
        <taxon>Lachnaceae</taxon>
        <taxon>Lachnellula</taxon>
    </lineage>
</organism>
<comment type="caution">
    <text evidence="7">The sequence shown here is derived from an EMBL/GenBank/DDBJ whole genome shotgun (WGS) entry which is preliminary data.</text>
</comment>
<dbReference type="GO" id="GO:0071949">
    <property type="term" value="F:FAD binding"/>
    <property type="evidence" value="ECO:0007669"/>
    <property type="project" value="InterPro"/>
</dbReference>
<dbReference type="Pfam" id="PF01494">
    <property type="entry name" value="FAD_binding_3"/>
    <property type="match status" value="1"/>
</dbReference>
<name>A0A8H8RYL7_9HELO</name>
<dbReference type="SUPFAM" id="SSF51905">
    <property type="entry name" value="FAD/NAD(P)-binding domain"/>
    <property type="match status" value="1"/>
</dbReference>
<dbReference type="InterPro" id="IPR002938">
    <property type="entry name" value="FAD-bd"/>
</dbReference>
<evidence type="ECO:0000256" key="4">
    <source>
        <dbReference type="ARBA" id="ARBA00023002"/>
    </source>
</evidence>
<dbReference type="GO" id="GO:0004497">
    <property type="term" value="F:monooxygenase activity"/>
    <property type="evidence" value="ECO:0007669"/>
    <property type="project" value="UniProtKB-KW"/>
</dbReference>
<evidence type="ECO:0000256" key="5">
    <source>
        <dbReference type="ARBA" id="ARBA00023033"/>
    </source>
</evidence>
<dbReference type="PANTHER" id="PTHR13789">
    <property type="entry name" value="MONOOXYGENASE"/>
    <property type="match status" value="1"/>
</dbReference>
<evidence type="ECO:0000256" key="2">
    <source>
        <dbReference type="ARBA" id="ARBA00022630"/>
    </source>
</evidence>
<evidence type="ECO:0000313" key="8">
    <source>
        <dbReference type="Proteomes" id="UP000462212"/>
    </source>
</evidence>
<evidence type="ECO:0000256" key="1">
    <source>
        <dbReference type="ARBA" id="ARBA00007992"/>
    </source>
</evidence>
<keyword evidence="4" id="KW-0560">Oxidoreductase</keyword>
<keyword evidence="2" id="KW-0285">Flavoprotein</keyword>
<keyword evidence="3" id="KW-0274">FAD</keyword>
<dbReference type="GO" id="GO:0016853">
    <property type="term" value="F:isomerase activity"/>
    <property type="evidence" value="ECO:0007669"/>
    <property type="project" value="UniProtKB-KW"/>
</dbReference>
<proteinExistence type="inferred from homology"/>
<sequence length="312" mass="35178">MPRIVFGKNQNVRTSTFYRPDLHNELKRIALLQSNGFKCPTICLGSRVATVNIETATVYLEDGTRLKADLLIGADGERSVVKAAFSDPETLRMAPYRIFRAIIPTEELLSNDKSKALLTLTKGSFAMFPHGDRTLSWFEGRDGLLQDLDLGYLLRPGDEPRGERDPSRAREKMLERFRDFHPDIVDVLRKTDMVADYEVYFNKPLLHLFKGKAVLIGDAAHSMFPTTGQGGSQSMEDAGALGSILSHLPSSSSLPERLRIFGKLRKERTATVQMLSGLIFGQEEGWVRRRPEHFIQRTGVRSGEDHLELLYK</sequence>
<comment type="similarity">
    <text evidence="1">Belongs to the paxM FAD-dependent monooxygenase family.</text>
</comment>
<gene>
    <name evidence="7" type="primary">auaG</name>
    <name evidence="7" type="ORF">LSUB1_G001934</name>
</gene>
<keyword evidence="8" id="KW-1185">Reference proteome</keyword>
<dbReference type="Proteomes" id="UP000462212">
    <property type="component" value="Unassembled WGS sequence"/>
</dbReference>
<keyword evidence="7" id="KW-0413">Isomerase</keyword>
<dbReference type="InterPro" id="IPR050493">
    <property type="entry name" value="FAD-dep_Monooxygenase_BioMet"/>
</dbReference>
<evidence type="ECO:0000313" key="7">
    <source>
        <dbReference type="EMBL" id="TVY43212.1"/>
    </source>
</evidence>
<dbReference type="PRINTS" id="PR00420">
    <property type="entry name" value="RNGMNOXGNASE"/>
</dbReference>
<dbReference type="EMBL" id="QGMJ01000071">
    <property type="protein sequence ID" value="TVY43212.1"/>
    <property type="molecule type" value="Genomic_DNA"/>
</dbReference>
<accession>A0A8H8RYL7</accession>
<dbReference type="Gene3D" id="3.50.50.60">
    <property type="entry name" value="FAD/NAD(P)-binding domain"/>
    <property type="match status" value="1"/>
</dbReference>
<reference evidence="7 8" key="1">
    <citation type="submission" date="2018-05" db="EMBL/GenBank/DDBJ databases">
        <title>Genome sequencing and assembly of the regulated plant pathogen Lachnellula willkommii and related sister species for the development of diagnostic species identification markers.</title>
        <authorList>
            <person name="Giroux E."/>
            <person name="Bilodeau G."/>
        </authorList>
    </citation>
    <scope>NUCLEOTIDE SEQUENCE [LARGE SCALE GENOMIC DNA]</scope>
    <source>
        <strain evidence="7 8">CBS 197.66</strain>
    </source>
</reference>
<dbReference type="InterPro" id="IPR036188">
    <property type="entry name" value="FAD/NAD-bd_sf"/>
</dbReference>
<dbReference type="OrthoDB" id="417877at2759"/>
<dbReference type="PANTHER" id="PTHR13789:SF314">
    <property type="entry name" value="FAD-BINDING DOMAIN-CONTAINING PROTEIN"/>
    <property type="match status" value="1"/>
</dbReference>
<dbReference type="AlphaFoldDB" id="A0A8H8RYL7"/>
<protein>
    <submittedName>
        <fullName evidence="7">Aurachin C monooxygenase/isomerase</fullName>
    </submittedName>
</protein>
<evidence type="ECO:0000256" key="3">
    <source>
        <dbReference type="ARBA" id="ARBA00022827"/>
    </source>
</evidence>
<keyword evidence="5 7" id="KW-0503">Monooxygenase</keyword>